<accession>A0A3M7P4S3</accession>
<protein>
    <submittedName>
        <fullName evidence="2">Uncharacterized protein</fullName>
    </submittedName>
</protein>
<organism evidence="2 3">
    <name type="scientific">Brachionus plicatilis</name>
    <name type="common">Marine rotifer</name>
    <name type="synonym">Brachionus muelleri</name>
    <dbReference type="NCBI Taxonomy" id="10195"/>
    <lineage>
        <taxon>Eukaryota</taxon>
        <taxon>Metazoa</taxon>
        <taxon>Spiralia</taxon>
        <taxon>Gnathifera</taxon>
        <taxon>Rotifera</taxon>
        <taxon>Eurotatoria</taxon>
        <taxon>Monogononta</taxon>
        <taxon>Pseudotrocha</taxon>
        <taxon>Ploima</taxon>
        <taxon>Brachionidae</taxon>
        <taxon>Brachionus</taxon>
    </lineage>
</organism>
<feature type="signal peptide" evidence="1">
    <location>
        <begin position="1"/>
        <end position="20"/>
    </location>
</feature>
<dbReference type="AlphaFoldDB" id="A0A3M7P4S3"/>
<evidence type="ECO:0000256" key="1">
    <source>
        <dbReference type="SAM" id="SignalP"/>
    </source>
</evidence>
<sequence>MHSKKIIIFALISLVQFGLSQLTLKPVNKLDVAFEKFPKPKTLASVQTSSTTNAPLTVEDILNSVGLNMSHLFKISDWKNMCTIRLRERSSFRGFFKAIEKSDSCQATLNDAIVETRIVLNGGQWQCSWSSSSYVAGTNFSFYQM</sequence>
<evidence type="ECO:0000313" key="3">
    <source>
        <dbReference type="Proteomes" id="UP000276133"/>
    </source>
</evidence>
<evidence type="ECO:0000313" key="2">
    <source>
        <dbReference type="EMBL" id="RMZ93840.1"/>
    </source>
</evidence>
<keyword evidence="1" id="KW-0732">Signal</keyword>
<feature type="non-terminal residue" evidence="2">
    <location>
        <position position="145"/>
    </location>
</feature>
<dbReference type="EMBL" id="REGN01013515">
    <property type="protein sequence ID" value="RMZ93840.1"/>
    <property type="molecule type" value="Genomic_DNA"/>
</dbReference>
<reference evidence="2 3" key="1">
    <citation type="journal article" date="2018" name="Sci. Rep.">
        <title>Genomic signatures of local adaptation to the degree of environmental predictability in rotifers.</title>
        <authorList>
            <person name="Franch-Gras L."/>
            <person name="Hahn C."/>
            <person name="Garcia-Roger E.M."/>
            <person name="Carmona M.J."/>
            <person name="Serra M."/>
            <person name="Gomez A."/>
        </authorList>
    </citation>
    <scope>NUCLEOTIDE SEQUENCE [LARGE SCALE GENOMIC DNA]</scope>
    <source>
        <strain evidence="2">HYR1</strain>
    </source>
</reference>
<proteinExistence type="predicted"/>
<keyword evidence="3" id="KW-1185">Reference proteome</keyword>
<feature type="chain" id="PRO_5018033717" evidence="1">
    <location>
        <begin position="21"/>
        <end position="145"/>
    </location>
</feature>
<name>A0A3M7P4S3_BRAPC</name>
<comment type="caution">
    <text evidence="2">The sequence shown here is derived from an EMBL/GenBank/DDBJ whole genome shotgun (WGS) entry which is preliminary data.</text>
</comment>
<dbReference type="Proteomes" id="UP000276133">
    <property type="component" value="Unassembled WGS sequence"/>
</dbReference>
<dbReference type="OrthoDB" id="10556188at2759"/>
<gene>
    <name evidence="2" type="ORF">BpHYR1_015760</name>
</gene>